<dbReference type="Gene3D" id="1.10.10.10">
    <property type="entry name" value="Winged helix-like DNA-binding domain superfamily/Winged helix DNA-binding domain"/>
    <property type="match status" value="1"/>
</dbReference>
<keyword evidence="4" id="KW-0804">Transcription</keyword>
<organism evidence="5 6">
    <name type="scientific">Pelagerythrobacter rhizovicinus</name>
    <dbReference type="NCBI Taxonomy" id="2268576"/>
    <lineage>
        <taxon>Bacteria</taxon>
        <taxon>Pseudomonadati</taxon>
        <taxon>Pseudomonadota</taxon>
        <taxon>Alphaproteobacteria</taxon>
        <taxon>Sphingomonadales</taxon>
        <taxon>Erythrobacteraceae</taxon>
        <taxon>Pelagerythrobacter</taxon>
    </lineage>
</organism>
<sequence length="168" mass="19111">MTRLYQQHRQAPIGSSALNVYKRSRQVYERRRKAGEVFVAKSEEDERPERISDAEHAVMEALWARSPLTAAEVCEAVCAERDWSLPTVKTLLSRLVTKQAVMTRPDGRRFLYSPLLARDDYVGGESRRLVDRLFGGRAAPLFAHLAQEEALTDADIAEIEALLRELKQ</sequence>
<keyword evidence="2" id="KW-0805">Transcription regulation</keyword>
<protein>
    <submittedName>
        <fullName evidence="5">CopY family transcriptional repressor</fullName>
    </submittedName>
</protein>
<evidence type="ECO:0000256" key="1">
    <source>
        <dbReference type="ARBA" id="ARBA00011046"/>
    </source>
</evidence>
<evidence type="ECO:0000256" key="4">
    <source>
        <dbReference type="ARBA" id="ARBA00023163"/>
    </source>
</evidence>
<evidence type="ECO:0000313" key="6">
    <source>
        <dbReference type="Proteomes" id="UP000293623"/>
    </source>
</evidence>
<evidence type="ECO:0000256" key="2">
    <source>
        <dbReference type="ARBA" id="ARBA00023015"/>
    </source>
</evidence>
<dbReference type="InterPro" id="IPR036388">
    <property type="entry name" value="WH-like_DNA-bd_sf"/>
</dbReference>
<dbReference type="GO" id="GO:0003677">
    <property type="term" value="F:DNA binding"/>
    <property type="evidence" value="ECO:0007669"/>
    <property type="project" value="UniProtKB-KW"/>
</dbReference>
<proteinExistence type="inferred from homology"/>
<dbReference type="SUPFAM" id="SSF46785">
    <property type="entry name" value="Winged helix' DNA-binding domain"/>
    <property type="match status" value="1"/>
</dbReference>
<name>A0A4Q2KR55_9SPHN</name>
<comment type="similarity">
    <text evidence="1">Belongs to the BlaI transcriptional regulatory family.</text>
</comment>
<evidence type="ECO:0000256" key="3">
    <source>
        <dbReference type="ARBA" id="ARBA00023125"/>
    </source>
</evidence>
<dbReference type="Proteomes" id="UP000293623">
    <property type="component" value="Unassembled WGS sequence"/>
</dbReference>
<evidence type="ECO:0000313" key="5">
    <source>
        <dbReference type="EMBL" id="RXZ65801.1"/>
    </source>
</evidence>
<keyword evidence="6" id="KW-1185">Reference proteome</keyword>
<comment type="caution">
    <text evidence="5">The sequence shown here is derived from an EMBL/GenBank/DDBJ whole genome shotgun (WGS) entry which is preliminary data.</text>
</comment>
<dbReference type="OrthoDB" id="279010at2"/>
<dbReference type="Gene3D" id="1.10.4040.10">
    <property type="entry name" value="Penicillinase repressor domain"/>
    <property type="match status" value="1"/>
</dbReference>
<reference evidence="5 6" key="1">
    <citation type="submission" date="2019-01" db="EMBL/GenBank/DDBJ databases">
        <title>Altererythrobacter rhizovicinus sp. nov., isolated from the rhizosphere soil of Haloxylon ammodendron.</title>
        <authorList>
            <person name="Li H.-P."/>
            <person name="Gou J.-Y."/>
            <person name="Yao D."/>
            <person name="Han Q.-Q."/>
            <person name="Shao K.-Z."/>
            <person name="Zhao Q."/>
            <person name="Zhang J.-L."/>
        </authorList>
    </citation>
    <scope>NUCLEOTIDE SEQUENCE [LARGE SCALE GENOMIC DNA]</scope>
    <source>
        <strain evidence="5 6">AY-3R</strain>
    </source>
</reference>
<dbReference type="GO" id="GO:0045892">
    <property type="term" value="P:negative regulation of DNA-templated transcription"/>
    <property type="evidence" value="ECO:0007669"/>
    <property type="project" value="InterPro"/>
</dbReference>
<accession>A0A4Q2KR55</accession>
<dbReference type="InterPro" id="IPR036390">
    <property type="entry name" value="WH_DNA-bd_sf"/>
</dbReference>
<dbReference type="Pfam" id="PF03965">
    <property type="entry name" value="Penicillinase_R"/>
    <property type="match status" value="1"/>
</dbReference>
<dbReference type="InterPro" id="IPR005650">
    <property type="entry name" value="BlaI_family"/>
</dbReference>
<dbReference type="EMBL" id="SDPV01000001">
    <property type="protein sequence ID" value="RXZ65801.1"/>
    <property type="molecule type" value="Genomic_DNA"/>
</dbReference>
<dbReference type="AlphaFoldDB" id="A0A4Q2KR55"/>
<gene>
    <name evidence="5" type="ORF">ETX26_03470</name>
</gene>
<keyword evidence="3" id="KW-0238">DNA-binding</keyword>